<name>A0A5J4VXZ8_9EUKA</name>
<feature type="compositionally biased region" description="Acidic residues" evidence="1">
    <location>
        <begin position="205"/>
        <end position="215"/>
    </location>
</feature>
<feature type="compositionally biased region" description="Polar residues" evidence="1">
    <location>
        <begin position="19"/>
        <end position="30"/>
    </location>
</feature>
<gene>
    <name evidence="2" type="ORF">EZS28_016938</name>
</gene>
<feature type="compositionally biased region" description="Basic and acidic residues" evidence="1">
    <location>
        <begin position="8"/>
        <end position="18"/>
    </location>
</feature>
<evidence type="ECO:0000313" key="2">
    <source>
        <dbReference type="EMBL" id="KAA6387534.1"/>
    </source>
</evidence>
<dbReference type="AlphaFoldDB" id="A0A5J4VXZ8"/>
<feature type="compositionally biased region" description="Basic and acidic residues" evidence="1">
    <location>
        <begin position="371"/>
        <end position="393"/>
    </location>
</feature>
<proteinExistence type="predicted"/>
<dbReference type="Proteomes" id="UP000324800">
    <property type="component" value="Unassembled WGS sequence"/>
</dbReference>
<feature type="compositionally biased region" description="Basic and acidic residues" evidence="1">
    <location>
        <begin position="64"/>
        <end position="90"/>
    </location>
</feature>
<comment type="caution">
    <text evidence="2">The sequence shown here is derived from an EMBL/GenBank/DDBJ whole genome shotgun (WGS) entry which is preliminary data.</text>
</comment>
<protein>
    <submittedName>
        <fullName evidence="2">Uncharacterized protein</fullName>
    </submittedName>
</protein>
<feature type="compositionally biased region" description="Low complexity" evidence="1">
    <location>
        <begin position="240"/>
        <end position="250"/>
    </location>
</feature>
<feature type="region of interest" description="Disordered" evidence="1">
    <location>
        <begin position="236"/>
        <end position="316"/>
    </location>
</feature>
<feature type="compositionally biased region" description="Polar residues" evidence="1">
    <location>
        <begin position="267"/>
        <end position="282"/>
    </location>
</feature>
<feature type="compositionally biased region" description="Basic and acidic residues" evidence="1">
    <location>
        <begin position="285"/>
        <end position="298"/>
    </location>
</feature>
<organism evidence="2 3">
    <name type="scientific">Streblomastix strix</name>
    <dbReference type="NCBI Taxonomy" id="222440"/>
    <lineage>
        <taxon>Eukaryota</taxon>
        <taxon>Metamonada</taxon>
        <taxon>Preaxostyla</taxon>
        <taxon>Oxymonadida</taxon>
        <taxon>Streblomastigidae</taxon>
        <taxon>Streblomastix</taxon>
    </lineage>
</organism>
<feature type="region of interest" description="Disordered" evidence="1">
    <location>
        <begin position="199"/>
        <end position="218"/>
    </location>
</feature>
<feature type="compositionally biased region" description="Basic and acidic residues" evidence="1">
    <location>
        <begin position="254"/>
        <end position="266"/>
    </location>
</feature>
<evidence type="ECO:0000256" key="1">
    <source>
        <dbReference type="SAM" id="MobiDB-lite"/>
    </source>
</evidence>
<evidence type="ECO:0000313" key="3">
    <source>
        <dbReference type="Proteomes" id="UP000324800"/>
    </source>
</evidence>
<dbReference type="EMBL" id="SNRW01004335">
    <property type="protein sequence ID" value="KAA6387534.1"/>
    <property type="molecule type" value="Genomic_DNA"/>
</dbReference>
<feature type="region of interest" description="Disordered" evidence="1">
    <location>
        <begin position="1"/>
        <end position="100"/>
    </location>
</feature>
<sequence length="1045" mass="122456">MDNEDDNYERQQKEKDISTRQIANAKSQSVEDLENGPKHVDGPVITGTTQEQQMIRNIDGIPDNNEKKDDSDQTKEHSKEKQQKDEEDHAPAINNDEQSELEAFEQKYIQLQEKTTCSLFDIPIDPRILRLLEEKIRIKQEQEYEQYQRNIDEQLNYGSEDEANSNYDSSNNVVSVDDEIELQIVNVKEIIFLKGPSTQGYELNIDSDEDEDSSETCELPDRNKQKLEELHHGEINPSMQQMHIQDQVQQYEKPPSETVKEEKAIERQNNQSNETCTYNQQQQEDDNRQKDSCLKENKSSSLHINNELNNSGEQSEEDFVIGNETDSTMIINDQSQTQQNNEKFEMQIDQNDKIRGFRQNEKNNTQSSADSSERSTQIEHVTKNTNKQYKELEEKPSTKTISIQVTFPQDQIVRLPVSITVRQVVQGFILYCRKENQIVLIDTEQLCSLFNQAIELNLLLETELFQYEIVKLYLQRKQYAIDCIKEILYSAIFGHPQRLPPMQEVEFILKKCIHPSPFKIDYKCKDVSDVYGITHLLRFVEFMLLLEPSTETEQSAYFKSLRGYIQRITQPSQKCLDNRNIDYTIKSSIVNKVGMGWILDLLYNKQIQQAMMRDYNYEDTSNLYPSKQLELCGYYYNEYNSFDVQTYLQLSQIPAYDYNTFKQKIGSCPIPRTQLLLESEWLAFMKQFKDETQSFVDPDILFLTDLKNSMISFFKRQYQIDFDIPSCEAQIKMHLADIQINQNCFQMVSSQLPKNHEYYINMLYQCTMLWNIIVHMGFLTIMREMEIHSEILDDALDKNVIQFYKKIQPSSYSYSCSLDRDIQIQQDQQPTETTQKLLRDKSKYRNNNEFVQVLINLECLQFNSDCRDIANSIALECINALQANNPSLTQETIANMAQFYKLTLGKSTVFSIPLQQIYYNESSICMNYNSGLTNTTIGLKEDNIKSEFDYRNNALTSIQAILIQNHVPILKIFFRHKDNFRIYKSNDRQNNISDNILLQKMIDFAQYNNFSVYQLDDSDQLLSRDDVLNYNTSKQFQNCIEIPLE</sequence>
<feature type="compositionally biased region" description="Polar residues" evidence="1">
    <location>
        <begin position="299"/>
        <end position="313"/>
    </location>
</feature>
<reference evidence="2 3" key="1">
    <citation type="submission" date="2019-03" db="EMBL/GenBank/DDBJ databases">
        <title>Single cell metagenomics reveals metabolic interactions within the superorganism composed of flagellate Streblomastix strix and complex community of Bacteroidetes bacteria on its surface.</title>
        <authorList>
            <person name="Treitli S.C."/>
            <person name="Kolisko M."/>
            <person name="Husnik F."/>
            <person name="Keeling P."/>
            <person name="Hampl V."/>
        </authorList>
    </citation>
    <scope>NUCLEOTIDE SEQUENCE [LARGE SCALE GENOMIC DNA]</scope>
    <source>
        <strain evidence="2">ST1C</strain>
    </source>
</reference>
<accession>A0A5J4VXZ8</accession>
<feature type="compositionally biased region" description="Polar residues" evidence="1">
    <location>
        <begin position="46"/>
        <end position="55"/>
    </location>
</feature>
<feature type="region of interest" description="Disordered" evidence="1">
    <location>
        <begin position="361"/>
        <end position="393"/>
    </location>
</feature>